<reference evidence="1 2" key="2">
    <citation type="journal article" date="2012" name="Proc. Natl. Acad. Sci. U.S.A.">
        <title>Antigenic diversity is generated by distinct evolutionary mechanisms in African trypanosome species.</title>
        <authorList>
            <person name="Jackson A.P."/>
            <person name="Berry A."/>
            <person name="Aslett M."/>
            <person name="Allison H.C."/>
            <person name="Burton P."/>
            <person name="Vavrova-Anderson J."/>
            <person name="Brown R."/>
            <person name="Browne H."/>
            <person name="Corton N."/>
            <person name="Hauser H."/>
            <person name="Gamble J."/>
            <person name="Gilderthorp R."/>
            <person name="Marcello L."/>
            <person name="McQuillan J."/>
            <person name="Otto T.D."/>
            <person name="Quail M.A."/>
            <person name="Sanders M.J."/>
            <person name="van Tonder A."/>
            <person name="Ginger M.L."/>
            <person name="Field M.C."/>
            <person name="Barry J.D."/>
            <person name="Hertz-Fowler C."/>
            <person name="Berriman M."/>
        </authorList>
    </citation>
    <scope>NUCLEOTIDE SEQUENCE [LARGE SCALE GENOMIC DNA]</scope>
    <source>
        <strain evidence="1 2">IL3000</strain>
    </source>
</reference>
<accession>F9W6C5</accession>
<proteinExistence type="predicted"/>
<dbReference type="AlphaFoldDB" id="F9W6C5"/>
<evidence type="ECO:0000313" key="1">
    <source>
        <dbReference type="EMBL" id="CCD12730.1"/>
    </source>
</evidence>
<sequence length="124" mass="14771">MSLAAFPTPRPPRHARRLPVFWYHHLMHHCPPHPLLDGVFSTGHVEPLLWRNLNKTNNYLGMWQNTPTNCPPLFFFAYRPPWHLSFSFFFYAQPTHVTTTTTRQQRCGKGWAKEEQARFFFVLF</sequence>
<dbReference type="Proteomes" id="UP000000702">
    <property type="component" value="Unassembled WGS sequence"/>
</dbReference>
<gene>
    <name evidence="1" type="ORF">TCIL3000_0_35870</name>
</gene>
<keyword evidence="2" id="KW-1185">Reference proteome</keyword>
<organism evidence="1 2">
    <name type="scientific">Trypanosoma congolense (strain IL3000)</name>
    <dbReference type="NCBI Taxonomy" id="1068625"/>
    <lineage>
        <taxon>Eukaryota</taxon>
        <taxon>Discoba</taxon>
        <taxon>Euglenozoa</taxon>
        <taxon>Kinetoplastea</taxon>
        <taxon>Metakinetoplastina</taxon>
        <taxon>Trypanosomatida</taxon>
        <taxon>Trypanosomatidae</taxon>
        <taxon>Trypanosoma</taxon>
        <taxon>Nannomonas</taxon>
    </lineage>
</organism>
<reference evidence="2" key="1">
    <citation type="submission" date="2011-07" db="EMBL/GenBank/DDBJ databases">
        <title>Divergent evolution of antigenic variation in African trypanosomes.</title>
        <authorList>
            <person name="Jackson A.P."/>
            <person name="Berry A."/>
            <person name="Allison H.C."/>
            <person name="Burton P."/>
            <person name="Anderson J."/>
            <person name="Aslett M."/>
            <person name="Brown R."/>
            <person name="Corton N."/>
            <person name="Harris D."/>
            <person name="Hauser H."/>
            <person name="Gamble J."/>
            <person name="Gilderthorp R."/>
            <person name="McQuillan J."/>
            <person name="Quail M.A."/>
            <person name="Sanders M."/>
            <person name="Van Tonder A."/>
            <person name="Ginger M.L."/>
            <person name="Donelson J.E."/>
            <person name="Field M.C."/>
            <person name="Barry J.D."/>
            <person name="Berriman M."/>
            <person name="Hertz-Fowler C."/>
        </authorList>
    </citation>
    <scope>NUCLEOTIDE SEQUENCE [LARGE SCALE GENOMIC DNA]</scope>
    <source>
        <strain evidence="2">IL3000</strain>
    </source>
</reference>
<evidence type="ECO:0000313" key="2">
    <source>
        <dbReference type="Proteomes" id="UP000000702"/>
    </source>
</evidence>
<dbReference type="EMBL" id="CAEQ01000848">
    <property type="protein sequence ID" value="CCD12730.1"/>
    <property type="molecule type" value="Genomic_DNA"/>
</dbReference>
<comment type="caution">
    <text evidence="1">The sequence shown here is derived from an EMBL/GenBank/DDBJ whole genome shotgun (WGS) entry which is preliminary data.</text>
</comment>
<name>F9W6C5_TRYCI</name>
<protein>
    <submittedName>
        <fullName evidence="1">Uncharacterized protein</fullName>
    </submittedName>
</protein>